<dbReference type="HOGENOM" id="CLU_767136_0_0_12"/>
<protein>
    <recommendedName>
        <fullName evidence="3">Phage capsid-like C-terminal domain-containing protein</fullName>
    </recommendedName>
</protein>
<keyword evidence="2" id="KW-0175">Coiled coil</keyword>
<dbReference type="RefSeq" id="WP_002670865.1">
    <property type="nucleotide sequence ID" value="NZ_CM001794.1"/>
</dbReference>
<proteinExistence type="predicted"/>
<dbReference type="AlphaFoldDB" id="M2B216"/>
<organism evidence="4">
    <name type="scientific">Treponema denticola H1-T</name>
    <dbReference type="NCBI Taxonomy" id="999431"/>
    <lineage>
        <taxon>Bacteria</taxon>
        <taxon>Pseudomonadati</taxon>
        <taxon>Spirochaetota</taxon>
        <taxon>Spirochaetia</taxon>
        <taxon>Spirochaetales</taxon>
        <taxon>Treponemataceae</taxon>
        <taxon>Treponema</taxon>
    </lineage>
</organism>
<reference evidence="4" key="1">
    <citation type="submission" date="2012-01" db="EMBL/GenBank/DDBJ databases">
        <title>The Genome Sequence of Treponema denticola H1-T.</title>
        <authorList>
            <consortium name="The Broad Institute Genome Sequencing Platform"/>
            <person name="Earl A."/>
            <person name="Ward D."/>
            <person name="Feldgarden M."/>
            <person name="Gevers D."/>
            <person name="Blanton J.M."/>
            <person name="Fenno C.J."/>
            <person name="Baranova O.V."/>
            <person name="Mathney J."/>
            <person name="Dewhirst F.E."/>
            <person name="Izard J."/>
            <person name="Young S.K."/>
            <person name="Zeng Q."/>
            <person name="Gargeya S."/>
            <person name="Fitzgerald M."/>
            <person name="Haas B."/>
            <person name="Abouelleil A."/>
            <person name="Alvarado L."/>
            <person name="Arachchi H.M."/>
            <person name="Berlin A."/>
            <person name="Chapman S.B."/>
            <person name="Gearin G."/>
            <person name="Goldberg J."/>
            <person name="Griggs A."/>
            <person name="Gujja S."/>
            <person name="Hansen M."/>
            <person name="Heiman D."/>
            <person name="Howarth C."/>
            <person name="Larimer J."/>
            <person name="Lui A."/>
            <person name="MacDonald P.J.P."/>
            <person name="McCowen C."/>
            <person name="Montmayeur A."/>
            <person name="Murphy C."/>
            <person name="Neiman D."/>
            <person name="Pearson M."/>
            <person name="Priest M."/>
            <person name="Roberts A."/>
            <person name="Saif S."/>
            <person name="Shea T."/>
            <person name="Sisk P."/>
            <person name="Stolte C."/>
            <person name="Sykes S."/>
            <person name="Wortman J."/>
            <person name="Nusbaum C."/>
            <person name="Birren B."/>
        </authorList>
    </citation>
    <scope>NUCLEOTIDE SEQUENCE [LARGE SCALE GENOMIC DNA]</scope>
    <source>
        <strain evidence="4">H1-T</strain>
    </source>
</reference>
<gene>
    <name evidence="4" type="ORF">HMPREF9725_01713</name>
</gene>
<feature type="domain" description="Phage capsid-like C-terminal" evidence="3">
    <location>
        <begin position="93"/>
        <end position="350"/>
    </location>
</feature>
<dbReference type="SUPFAM" id="SSF56563">
    <property type="entry name" value="Major capsid protein gp5"/>
    <property type="match status" value="1"/>
</dbReference>
<accession>M2B216</accession>
<dbReference type="NCBIfam" id="TIGR01554">
    <property type="entry name" value="major_cap_HK97"/>
    <property type="match status" value="1"/>
</dbReference>
<dbReference type="InterPro" id="IPR054612">
    <property type="entry name" value="Phage_capsid-like_C"/>
</dbReference>
<dbReference type="Proteomes" id="UP000011708">
    <property type="component" value="Chromosome"/>
</dbReference>
<evidence type="ECO:0000313" key="4">
    <source>
        <dbReference type="EMBL" id="EMB29686.1"/>
    </source>
</evidence>
<sequence length="361" mass="38897">MNKEEIKKRKAELEEKRKALSSKIEKGEISTEDAEKEIAELKARKAELDQEIARAESPDTTETRTAFDFSEVTNALIEKRAITIPTELGGQALIGQIVEEMKAKTPLLNLVSVYTGTNAKTTIPLLYPGLAAPVGGKEGTKTITEDSTAKLDAVEVLPRPFMALLPVSIETIKFNKVGFAQKLPSLFAEAFAQCYHKQIISGRGDAQKEFEGLSSLTFKADKTITAGASGKVTVMDLASLALEIADKTDSGYIILNPAIYSKILADSPEKDLSAVYLKTLIETKSIEGVKVILTSHMLKDSAGGKVVAIAGDLKKFGMGIAGDIDITPKAKVGDTNVYFEAVMHANGKPIINDFYALKAKA</sequence>
<comment type="subcellular location">
    <subcellularLocation>
        <location evidence="1">Virion</location>
    </subcellularLocation>
</comment>
<evidence type="ECO:0000256" key="1">
    <source>
        <dbReference type="ARBA" id="ARBA00004328"/>
    </source>
</evidence>
<dbReference type="Pfam" id="PF05065">
    <property type="entry name" value="Phage_capsid"/>
    <property type="match status" value="1"/>
</dbReference>
<dbReference type="InterPro" id="IPR024455">
    <property type="entry name" value="Phage_capsid"/>
</dbReference>
<evidence type="ECO:0000256" key="2">
    <source>
        <dbReference type="SAM" id="Coils"/>
    </source>
</evidence>
<name>M2B216_TREDN</name>
<comment type="caution">
    <text evidence="4">The sequence shown here is derived from an EMBL/GenBank/DDBJ whole genome shotgun (WGS) entry which is preliminary data.</text>
</comment>
<dbReference type="EMBL" id="AGDW01000019">
    <property type="protein sequence ID" value="EMB29686.1"/>
    <property type="molecule type" value="Genomic_DNA"/>
</dbReference>
<dbReference type="PATRIC" id="fig|999431.4.peg.1767"/>
<feature type="coiled-coil region" evidence="2">
    <location>
        <begin position="3"/>
        <end position="58"/>
    </location>
</feature>
<evidence type="ECO:0000259" key="3">
    <source>
        <dbReference type="Pfam" id="PF05065"/>
    </source>
</evidence>